<name>A0A8S0U4U2_OLEEU</name>
<dbReference type="Proteomes" id="UP000594638">
    <property type="component" value="Unassembled WGS sequence"/>
</dbReference>
<comment type="caution">
    <text evidence="2">The sequence shown here is derived from an EMBL/GenBank/DDBJ whole genome shotgun (WGS) entry which is preliminary data.</text>
</comment>
<gene>
    <name evidence="2" type="ORF">OLEA9_A095591</name>
</gene>
<proteinExistence type="predicted"/>
<organism evidence="2 3">
    <name type="scientific">Olea europaea subsp. europaea</name>
    <dbReference type="NCBI Taxonomy" id="158383"/>
    <lineage>
        <taxon>Eukaryota</taxon>
        <taxon>Viridiplantae</taxon>
        <taxon>Streptophyta</taxon>
        <taxon>Embryophyta</taxon>
        <taxon>Tracheophyta</taxon>
        <taxon>Spermatophyta</taxon>
        <taxon>Magnoliopsida</taxon>
        <taxon>eudicotyledons</taxon>
        <taxon>Gunneridae</taxon>
        <taxon>Pentapetalae</taxon>
        <taxon>asterids</taxon>
        <taxon>lamiids</taxon>
        <taxon>Lamiales</taxon>
        <taxon>Oleaceae</taxon>
        <taxon>Oleeae</taxon>
        <taxon>Olea</taxon>
    </lineage>
</organism>
<evidence type="ECO:0000256" key="1">
    <source>
        <dbReference type="SAM" id="MobiDB-lite"/>
    </source>
</evidence>
<dbReference type="Gramene" id="OE9A095591T1">
    <property type="protein sequence ID" value="OE9A095591C1"/>
    <property type="gene ID" value="OE9A095591"/>
</dbReference>
<sequence length="139" mass="15309">MHSNRKGAPRKLRRKSALESTSKKAKGTSNKSKGKRLPPSRTDMEEATSVLQLSGRIEDSQPTQFSYSQLLGDVQSQVCAQQLSSSTFTPPLIPYRTLGTSGPCVDQLNGTDRFPRASHIADDMARNRPFTANNDNDEI</sequence>
<protein>
    <submittedName>
        <fullName evidence="2">Uncharacterized protein</fullName>
    </submittedName>
</protein>
<reference evidence="2 3" key="1">
    <citation type="submission" date="2019-12" db="EMBL/GenBank/DDBJ databases">
        <authorList>
            <person name="Alioto T."/>
            <person name="Alioto T."/>
            <person name="Gomez Garrido J."/>
        </authorList>
    </citation>
    <scope>NUCLEOTIDE SEQUENCE [LARGE SCALE GENOMIC DNA]</scope>
</reference>
<dbReference type="AlphaFoldDB" id="A0A8S0U4U2"/>
<evidence type="ECO:0000313" key="3">
    <source>
        <dbReference type="Proteomes" id="UP000594638"/>
    </source>
</evidence>
<keyword evidence="3" id="KW-1185">Reference proteome</keyword>
<accession>A0A8S0U4U2</accession>
<evidence type="ECO:0000313" key="2">
    <source>
        <dbReference type="EMBL" id="CAA3014019.1"/>
    </source>
</evidence>
<dbReference type="EMBL" id="CACTIH010007464">
    <property type="protein sequence ID" value="CAA3014019.1"/>
    <property type="molecule type" value="Genomic_DNA"/>
</dbReference>
<feature type="region of interest" description="Disordered" evidence="1">
    <location>
        <begin position="1"/>
        <end position="57"/>
    </location>
</feature>
<feature type="compositionally biased region" description="Basic residues" evidence="1">
    <location>
        <begin position="1"/>
        <end position="15"/>
    </location>
</feature>